<name>A0A4W5QQH9_9TELE</name>
<dbReference type="Ensembl" id="ENSHHUT00000078677.1">
    <property type="protein sequence ID" value="ENSHHUP00000076190.1"/>
    <property type="gene ID" value="ENSHHUG00000044597.1"/>
</dbReference>
<dbReference type="InterPro" id="IPR027417">
    <property type="entry name" value="P-loop_NTPase"/>
</dbReference>
<dbReference type="Pfam" id="PF06858">
    <property type="entry name" value="NOG1"/>
    <property type="match status" value="1"/>
</dbReference>
<evidence type="ECO:0000313" key="3">
    <source>
        <dbReference type="Proteomes" id="UP000314982"/>
    </source>
</evidence>
<feature type="domain" description="Nucleolar GTP-binding protein 1 Rossman-fold" evidence="1">
    <location>
        <begin position="67"/>
        <end position="123"/>
    </location>
</feature>
<dbReference type="GO" id="GO:0005525">
    <property type="term" value="F:GTP binding"/>
    <property type="evidence" value="ECO:0007669"/>
    <property type="project" value="InterPro"/>
</dbReference>
<reference evidence="3" key="1">
    <citation type="submission" date="2018-06" db="EMBL/GenBank/DDBJ databases">
        <title>Genome assembly of Danube salmon.</title>
        <authorList>
            <person name="Macqueen D.J."/>
            <person name="Gundappa M.K."/>
        </authorList>
    </citation>
    <scope>NUCLEOTIDE SEQUENCE [LARGE SCALE GENOMIC DNA]</scope>
</reference>
<reference evidence="2" key="2">
    <citation type="submission" date="2025-08" db="UniProtKB">
        <authorList>
            <consortium name="Ensembl"/>
        </authorList>
    </citation>
    <scope>IDENTIFICATION</scope>
</reference>
<organism evidence="2 3">
    <name type="scientific">Hucho hucho</name>
    <name type="common">huchen</name>
    <dbReference type="NCBI Taxonomy" id="62062"/>
    <lineage>
        <taxon>Eukaryota</taxon>
        <taxon>Metazoa</taxon>
        <taxon>Chordata</taxon>
        <taxon>Craniata</taxon>
        <taxon>Vertebrata</taxon>
        <taxon>Euteleostomi</taxon>
        <taxon>Actinopterygii</taxon>
        <taxon>Neopterygii</taxon>
        <taxon>Teleostei</taxon>
        <taxon>Protacanthopterygii</taxon>
        <taxon>Salmoniformes</taxon>
        <taxon>Salmonidae</taxon>
        <taxon>Salmoninae</taxon>
        <taxon>Hucho</taxon>
    </lineage>
</organism>
<evidence type="ECO:0000313" key="2">
    <source>
        <dbReference type="Ensembl" id="ENSHHUP00000076190.1"/>
    </source>
</evidence>
<protein>
    <recommendedName>
        <fullName evidence="1">Nucleolar GTP-binding protein 1 Rossman-fold domain-containing protein</fullName>
    </recommendedName>
</protein>
<dbReference type="AlphaFoldDB" id="A0A4W5QQH9"/>
<accession>A0A4W5QQH9</accession>
<dbReference type="InterPro" id="IPR010674">
    <property type="entry name" value="NOG1_Rossman_fold_dom"/>
</dbReference>
<keyword evidence="3" id="KW-1185">Reference proteome</keyword>
<dbReference type="STRING" id="62062.ENSHHUP00000076190"/>
<dbReference type="Proteomes" id="UP000314982">
    <property type="component" value="Unassembled WGS sequence"/>
</dbReference>
<dbReference type="SUPFAM" id="SSF52540">
    <property type="entry name" value="P-loop containing nucleoside triphosphate hydrolases"/>
    <property type="match status" value="1"/>
</dbReference>
<evidence type="ECO:0000259" key="1">
    <source>
        <dbReference type="Pfam" id="PF06858"/>
    </source>
</evidence>
<sequence>MSSTASGCDVRVGLLHFRPSSLHVCCIVCHQCKYLLWSKVIDDCLQLVCKVVDTQGIMDHPLEERNTIEMQAITALAHLRSAVLYVMDVSERCGQTLEHQHELFNIQPLFANKPLLIVANKCDVKKICDLTEEDQKIFADLTAKGIPVIETSALTEEGVIMVKTENIVI</sequence>
<dbReference type="Gene3D" id="3.40.50.300">
    <property type="entry name" value="P-loop containing nucleotide triphosphate hydrolases"/>
    <property type="match status" value="1"/>
</dbReference>
<dbReference type="PANTHER" id="PTHR45759">
    <property type="entry name" value="NUCLEOLAR GTP-BINDING PROTEIN 1"/>
    <property type="match status" value="1"/>
</dbReference>
<reference evidence="2" key="3">
    <citation type="submission" date="2025-09" db="UniProtKB">
        <authorList>
            <consortium name="Ensembl"/>
        </authorList>
    </citation>
    <scope>IDENTIFICATION</scope>
</reference>
<dbReference type="GeneTree" id="ENSGT00390000018475"/>
<proteinExistence type="predicted"/>